<dbReference type="PANTHER" id="PTHR30448">
    <property type="entry name" value="RNASE ADAPTER PROTEIN RAPZ"/>
    <property type="match status" value="1"/>
</dbReference>
<evidence type="ECO:0000256" key="3">
    <source>
        <dbReference type="ARBA" id="ARBA00023134"/>
    </source>
</evidence>
<dbReference type="RefSeq" id="WP_382364052.1">
    <property type="nucleotide sequence ID" value="NZ_JBHLWV010000020.1"/>
</dbReference>
<dbReference type="InterPro" id="IPR027417">
    <property type="entry name" value="P-loop_NTPase"/>
</dbReference>
<proteinExistence type="inferred from homology"/>
<evidence type="ECO:0000313" key="8">
    <source>
        <dbReference type="Proteomes" id="UP001589783"/>
    </source>
</evidence>
<gene>
    <name evidence="7" type="primary">rapZ</name>
    <name evidence="7" type="ORF">ACFFJD_11115</name>
</gene>
<dbReference type="Proteomes" id="UP001589783">
    <property type="component" value="Unassembled WGS sequence"/>
</dbReference>
<evidence type="ECO:0000259" key="6">
    <source>
        <dbReference type="Pfam" id="PF22740"/>
    </source>
</evidence>
<name>A0ABV6H9Y3_9ACTN</name>
<evidence type="ECO:0000256" key="1">
    <source>
        <dbReference type="ARBA" id="ARBA00022741"/>
    </source>
</evidence>
<evidence type="ECO:0000313" key="7">
    <source>
        <dbReference type="EMBL" id="MFC0315397.1"/>
    </source>
</evidence>
<evidence type="ECO:0000259" key="5">
    <source>
        <dbReference type="Pfam" id="PF03668"/>
    </source>
</evidence>
<feature type="domain" description="RapZ C-terminal" evidence="6">
    <location>
        <begin position="171"/>
        <end position="296"/>
    </location>
</feature>
<sequence>MSPTDTAPTTVLFVTGMSGAGRTSVANVLEDDGWYVADNVPVAVIGQVIEGVLAEAEAAPRIAMVVRPTGPGFAADLTRLRQELAAGGAQTHLLFVDASDPVLIRRFEAVRRRHPLQGSGTLSEGIAAERDMLGDVKADAETVIDTSDLSATRLRTMVSSAFRSKDGQGLTIAVQSFGFKYGLPIDCNLVADVRFLPNPYWIPELREHNGLEAPVRDYVLGQPDAADFLDRYVDLVDIVARGYLREGKGYMSIGIGCTGGKHRSVAMTEDLTRRLSAVTGSDGEPRYVVEASHRDLGRE</sequence>
<dbReference type="SUPFAM" id="SSF52540">
    <property type="entry name" value="P-loop containing nucleoside triphosphate hydrolases"/>
    <property type="match status" value="1"/>
</dbReference>
<dbReference type="InterPro" id="IPR005337">
    <property type="entry name" value="RapZ-like"/>
</dbReference>
<dbReference type="PIRSF" id="PIRSF005052">
    <property type="entry name" value="P-loopkin"/>
    <property type="match status" value="1"/>
</dbReference>
<dbReference type="Pfam" id="PF22740">
    <property type="entry name" value="PapZ_C"/>
    <property type="match status" value="1"/>
</dbReference>
<evidence type="ECO:0000256" key="2">
    <source>
        <dbReference type="ARBA" id="ARBA00022840"/>
    </source>
</evidence>
<dbReference type="NCBIfam" id="NF003828">
    <property type="entry name" value="PRK05416.1"/>
    <property type="match status" value="1"/>
</dbReference>
<dbReference type="InterPro" id="IPR053931">
    <property type="entry name" value="RapZ_C"/>
</dbReference>
<evidence type="ECO:0000256" key="4">
    <source>
        <dbReference type="HAMAP-Rule" id="MF_00636"/>
    </source>
</evidence>
<reference evidence="7 8" key="1">
    <citation type="submission" date="2024-09" db="EMBL/GenBank/DDBJ databases">
        <authorList>
            <person name="Sun Q."/>
            <person name="Mori K."/>
        </authorList>
    </citation>
    <scope>NUCLEOTIDE SEQUENCE [LARGE SCALE GENOMIC DNA]</scope>
    <source>
        <strain evidence="7 8">CCM 7957</strain>
    </source>
</reference>
<keyword evidence="8" id="KW-1185">Reference proteome</keyword>
<dbReference type="Gene3D" id="3.40.50.300">
    <property type="entry name" value="P-loop containing nucleotide triphosphate hydrolases"/>
    <property type="match status" value="1"/>
</dbReference>
<feature type="binding site" evidence="4">
    <location>
        <begin position="16"/>
        <end position="23"/>
    </location>
    <ligand>
        <name>ATP</name>
        <dbReference type="ChEBI" id="CHEBI:30616"/>
    </ligand>
</feature>
<comment type="caution">
    <text evidence="7">The sequence shown here is derived from an EMBL/GenBank/DDBJ whole genome shotgun (WGS) entry which is preliminary data.</text>
</comment>
<dbReference type="PANTHER" id="PTHR30448:SF0">
    <property type="entry name" value="RNASE ADAPTER PROTEIN RAPZ"/>
    <property type="match status" value="1"/>
</dbReference>
<keyword evidence="3 4" id="KW-0342">GTP-binding</keyword>
<organism evidence="7 8">
    <name type="scientific">Gordonia phosphorivorans</name>
    <dbReference type="NCBI Taxonomy" id="1056982"/>
    <lineage>
        <taxon>Bacteria</taxon>
        <taxon>Bacillati</taxon>
        <taxon>Actinomycetota</taxon>
        <taxon>Actinomycetes</taxon>
        <taxon>Mycobacteriales</taxon>
        <taxon>Gordoniaceae</taxon>
        <taxon>Gordonia</taxon>
    </lineage>
</organism>
<comment type="caution">
    <text evidence="4">Lacks conserved residue(s) required for the propagation of feature annotation.</text>
</comment>
<dbReference type="HAMAP" id="MF_00636">
    <property type="entry name" value="RapZ_like"/>
    <property type="match status" value="1"/>
</dbReference>
<feature type="domain" description="RapZ-like N-terminal" evidence="5">
    <location>
        <begin position="11"/>
        <end position="165"/>
    </location>
</feature>
<dbReference type="InterPro" id="IPR053930">
    <property type="entry name" value="RapZ-like_N"/>
</dbReference>
<accession>A0ABV6H9Y3</accession>
<keyword evidence="2 4" id="KW-0067">ATP-binding</keyword>
<protein>
    <submittedName>
        <fullName evidence="7">RNase adapter RapZ</fullName>
    </submittedName>
</protein>
<keyword evidence="1 4" id="KW-0547">Nucleotide-binding</keyword>
<dbReference type="EMBL" id="JBHLWV010000020">
    <property type="protein sequence ID" value="MFC0315397.1"/>
    <property type="molecule type" value="Genomic_DNA"/>
</dbReference>
<dbReference type="Pfam" id="PF03668">
    <property type="entry name" value="RapZ-like_N"/>
    <property type="match status" value="1"/>
</dbReference>